<evidence type="ECO:0000256" key="6">
    <source>
        <dbReference type="SAM" id="MobiDB-lite"/>
    </source>
</evidence>
<evidence type="ECO:0000256" key="2">
    <source>
        <dbReference type="ARBA" id="ARBA00006161"/>
    </source>
</evidence>
<dbReference type="Pfam" id="PF09701">
    <property type="entry name" value="Cas_Cmr5"/>
    <property type="match status" value="1"/>
</dbReference>
<feature type="region of interest" description="Disordered" evidence="6">
    <location>
        <begin position="1"/>
        <end position="58"/>
    </location>
</feature>
<dbReference type="InterPro" id="IPR010160">
    <property type="entry name" value="CRISPR-assoc_prot_Cmr5"/>
</dbReference>
<comment type="similarity">
    <text evidence="2">Belongs to the CRISPR system Cmr5 family.</text>
</comment>
<feature type="compositionally biased region" description="Basic and acidic residues" evidence="6">
    <location>
        <begin position="1"/>
        <end position="11"/>
    </location>
</feature>
<feature type="compositionally biased region" description="Basic and acidic residues" evidence="6">
    <location>
        <begin position="23"/>
        <end position="38"/>
    </location>
</feature>
<evidence type="ECO:0000313" key="8">
    <source>
        <dbReference type="Proteomes" id="UP000595197"/>
    </source>
</evidence>
<dbReference type="SUPFAM" id="SSF158568">
    <property type="entry name" value="AF1862-like"/>
    <property type="match status" value="1"/>
</dbReference>
<keyword evidence="4" id="KW-0051">Antiviral defense</keyword>
<evidence type="ECO:0000313" key="7">
    <source>
        <dbReference type="EMBL" id="QQP92188.1"/>
    </source>
</evidence>
<accession>A0ABX7BCQ6</accession>
<dbReference type="Proteomes" id="UP000595197">
    <property type="component" value="Chromosome"/>
</dbReference>
<proteinExistence type="inferred from homology"/>
<evidence type="ECO:0000256" key="5">
    <source>
        <dbReference type="ARBA" id="ARBA00030001"/>
    </source>
</evidence>
<keyword evidence="3" id="KW-0963">Cytoplasm</keyword>
<sequence>MKPTNKGRDARNPSQAPPAGRQEPPRRKSLEQSLDQRRAAHAWNAVQEMGKSPDAKAAGDFAGHAKKLPMRIRAAGLGQALAFVAAKAKARDAKNAKPGLVALLETLNCWVLDQRELRTTSAGDDPHALIQEITSRDSAFLKRATAETMSYLLWLNRFAEAEGLRGSDEDAA</sequence>
<comment type="subcellular location">
    <subcellularLocation>
        <location evidence="1">Cytoplasm</location>
    </subcellularLocation>
</comment>
<dbReference type="EMBL" id="CP067420">
    <property type="protein sequence ID" value="QQP92188.1"/>
    <property type="molecule type" value="Genomic_DNA"/>
</dbReference>
<dbReference type="InterPro" id="IPR023101">
    <property type="entry name" value="AF1862-like_dom_sf"/>
</dbReference>
<keyword evidence="8" id="KW-1185">Reference proteome</keyword>
<evidence type="ECO:0000256" key="3">
    <source>
        <dbReference type="ARBA" id="ARBA00022490"/>
    </source>
</evidence>
<protein>
    <recommendedName>
        <fullName evidence="5">CRISPR type III-B/RAMP module-associated protein Cmr5</fullName>
    </recommendedName>
</protein>
<dbReference type="Gene3D" id="1.10.520.30">
    <property type="entry name" value="AF1862-like domain"/>
    <property type="match status" value="1"/>
</dbReference>
<organism evidence="7 8">
    <name type="scientific">Skermanella cutis</name>
    <dbReference type="NCBI Taxonomy" id="2775420"/>
    <lineage>
        <taxon>Bacteria</taxon>
        <taxon>Pseudomonadati</taxon>
        <taxon>Pseudomonadota</taxon>
        <taxon>Alphaproteobacteria</taxon>
        <taxon>Rhodospirillales</taxon>
        <taxon>Azospirillaceae</taxon>
        <taxon>Skermanella</taxon>
    </lineage>
</organism>
<name>A0ABX7BCQ6_9PROT</name>
<evidence type="ECO:0000256" key="1">
    <source>
        <dbReference type="ARBA" id="ARBA00004496"/>
    </source>
</evidence>
<gene>
    <name evidence="7" type="primary">cmr5</name>
    <name evidence="7" type="ORF">IGS68_13725</name>
</gene>
<dbReference type="RefSeq" id="WP_201080849.1">
    <property type="nucleotide sequence ID" value="NZ_CP067420.1"/>
</dbReference>
<evidence type="ECO:0000256" key="4">
    <source>
        <dbReference type="ARBA" id="ARBA00023118"/>
    </source>
</evidence>
<dbReference type="NCBIfam" id="TIGR01881">
    <property type="entry name" value="cas_Cmr5"/>
    <property type="match status" value="1"/>
</dbReference>
<reference evidence="7" key="1">
    <citation type="submission" date="2021-02" db="EMBL/GenBank/DDBJ databases">
        <title>Skermanella TT6 skin isolate.</title>
        <authorList>
            <person name="Lee K."/>
            <person name="Ganzorig M."/>
        </authorList>
    </citation>
    <scope>NUCLEOTIDE SEQUENCE</scope>
    <source>
        <strain evidence="7">TT6</strain>
    </source>
</reference>